<accession>A0A0V0HEB4</accession>
<dbReference type="AlphaFoldDB" id="A0A0V0HEB4"/>
<proteinExistence type="predicted"/>
<protein>
    <submittedName>
        <fullName evidence="1">Putative ovule protein</fullName>
    </submittedName>
</protein>
<organism evidence="1">
    <name type="scientific">Solanum chacoense</name>
    <name type="common">Chaco potato</name>
    <dbReference type="NCBI Taxonomy" id="4108"/>
    <lineage>
        <taxon>Eukaryota</taxon>
        <taxon>Viridiplantae</taxon>
        <taxon>Streptophyta</taxon>
        <taxon>Embryophyta</taxon>
        <taxon>Tracheophyta</taxon>
        <taxon>Spermatophyta</taxon>
        <taxon>Magnoliopsida</taxon>
        <taxon>eudicotyledons</taxon>
        <taxon>Gunneridae</taxon>
        <taxon>Pentapetalae</taxon>
        <taxon>asterids</taxon>
        <taxon>lamiids</taxon>
        <taxon>Solanales</taxon>
        <taxon>Solanaceae</taxon>
        <taxon>Solanoideae</taxon>
        <taxon>Solaneae</taxon>
        <taxon>Solanum</taxon>
    </lineage>
</organism>
<dbReference type="EMBL" id="GEDG01020867">
    <property type="protein sequence ID" value="JAP18782.1"/>
    <property type="molecule type" value="Transcribed_RNA"/>
</dbReference>
<evidence type="ECO:0000313" key="1">
    <source>
        <dbReference type="EMBL" id="JAP18782.1"/>
    </source>
</evidence>
<sequence length="110" mass="12106">MENENLVEVGKTDLDKSLQCAKFSVIGISCYVECIIASHQLKAEAEATKAAQLSKEIDSLPDIIQEIEREEGEKQKRHLRCVLLSKKTKILSTTLGKAQIRACSCSGLTV</sequence>
<name>A0A0V0HEB4_SOLCH</name>
<reference evidence="1" key="1">
    <citation type="submission" date="2015-12" db="EMBL/GenBank/DDBJ databases">
        <title>Gene expression during late stages of embryo sac development: a critical building block for successful pollen-pistil interactions.</title>
        <authorList>
            <person name="Liu Y."/>
            <person name="Joly V."/>
            <person name="Sabar M."/>
            <person name="Matton D.P."/>
        </authorList>
    </citation>
    <scope>NUCLEOTIDE SEQUENCE</scope>
</reference>